<gene>
    <name evidence="8" type="ORF">BCR35DRAFT_276097</name>
</gene>
<dbReference type="Proteomes" id="UP000193467">
    <property type="component" value="Unassembled WGS sequence"/>
</dbReference>
<keyword evidence="2" id="KW-0285">Flavoprotein</keyword>
<keyword evidence="6" id="KW-0472">Membrane</keyword>
<comment type="caution">
    <text evidence="8">The sequence shown here is derived from an EMBL/GenBank/DDBJ whole genome shotgun (WGS) entry which is preliminary data.</text>
</comment>
<feature type="transmembrane region" description="Helical" evidence="6">
    <location>
        <begin position="20"/>
        <end position="40"/>
    </location>
</feature>
<evidence type="ECO:0000256" key="5">
    <source>
        <dbReference type="ARBA" id="ARBA00023033"/>
    </source>
</evidence>
<keyword evidence="6" id="KW-0812">Transmembrane</keyword>
<keyword evidence="3" id="KW-0274">FAD</keyword>
<dbReference type="SUPFAM" id="SSF51905">
    <property type="entry name" value="FAD/NAD(P)-binding domain"/>
    <property type="match status" value="1"/>
</dbReference>
<dbReference type="PANTHER" id="PTHR13789">
    <property type="entry name" value="MONOOXYGENASE"/>
    <property type="match status" value="1"/>
</dbReference>
<comment type="similarity">
    <text evidence="1">Belongs to the paxM FAD-dependent monooxygenase family.</text>
</comment>
<keyword evidence="4" id="KW-0560">Oxidoreductase</keyword>
<dbReference type="EMBL" id="MCGR01000007">
    <property type="protein sequence ID" value="ORY89018.1"/>
    <property type="molecule type" value="Genomic_DNA"/>
</dbReference>
<evidence type="ECO:0000256" key="1">
    <source>
        <dbReference type="ARBA" id="ARBA00007992"/>
    </source>
</evidence>
<dbReference type="PANTHER" id="PTHR13789:SF236">
    <property type="entry name" value="MONOOXYGENASE, PUTATIVE (AFU_ORTHOLOGUE AFUA_6G12060)-RELATED"/>
    <property type="match status" value="1"/>
</dbReference>
<dbReference type="Pfam" id="PF01494">
    <property type="entry name" value="FAD_binding_3"/>
    <property type="match status" value="1"/>
</dbReference>
<dbReference type="InterPro" id="IPR036188">
    <property type="entry name" value="FAD/NAD-bd_sf"/>
</dbReference>
<keyword evidence="5" id="KW-0503">Monooxygenase</keyword>
<feature type="domain" description="FAD-binding" evidence="7">
    <location>
        <begin position="17"/>
        <end position="354"/>
    </location>
</feature>
<dbReference type="GO" id="GO:0071949">
    <property type="term" value="F:FAD binding"/>
    <property type="evidence" value="ECO:0007669"/>
    <property type="project" value="InterPro"/>
</dbReference>
<organism evidence="8 9">
    <name type="scientific">Leucosporidium creatinivorum</name>
    <dbReference type="NCBI Taxonomy" id="106004"/>
    <lineage>
        <taxon>Eukaryota</taxon>
        <taxon>Fungi</taxon>
        <taxon>Dikarya</taxon>
        <taxon>Basidiomycota</taxon>
        <taxon>Pucciniomycotina</taxon>
        <taxon>Microbotryomycetes</taxon>
        <taxon>Leucosporidiales</taxon>
        <taxon>Leucosporidium</taxon>
    </lineage>
</organism>
<keyword evidence="9" id="KW-1185">Reference proteome</keyword>
<accession>A0A1Y2FYB0</accession>
<dbReference type="PRINTS" id="PR00420">
    <property type="entry name" value="RNGMNOXGNASE"/>
</dbReference>
<dbReference type="AlphaFoldDB" id="A0A1Y2FYB0"/>
<evidence type="ECO:0000313" key="8">
    <source>
        <dbReference type="EMBL" id="ORY89018.1"/>
    </source>
</evidence>
<reference evidence="8 9" key="1">
    <citation type="submission" date="2016-07" db="EMBL/GenBank/DDBJ databases">
        <title>Pervasive Adenine N6-methylation of Active Genes in Fungi.</title>
        <authorList>
            <consortium name="DOE Joint Genome Institute"/>
            <person name="Mondo S.J."/>
            <person name="Dannebaum R.O."/>
            <person name="Kuo R.C."/>
            <person name="Labutti K."/>
            <person name="Haridas S."/>
            <person name="Kuo A."/>
            <person name="Salamov A."/>
            <person name="Ahrendt S.R."/>
            <person name="Lipzen A."/>
            <person name="Sullivan W."/>
            <person name="Andreopoulos W.B."/>
            <person name="Clum A."/>
            <person name="Lindquist E."/>
            <person name="Daum C."/>
            <person name="Ramamoorthy G.K."/>
            <person name="Gryganskyi A."/>
            <person name="Culley D."/>
            <person name="Magnuson J.K."/>
            <person name="James T.Y."/>
            <person name="O'Malley M.A."/>
            <person name="Stajich J.E."/>
            <person name="Spatafora J.W."/>
            <person name="Visel A."/>
            <person name="Grigoriev I.V."/>
        </authorList>
    </citation>
    <scope>NUCLEOTIDE SEQUENCE [LARGE SCALE GENOMIC DNA]</scope>
    <source>
        <strain evidence="8 9">62-1032</strain>
    </source>
</reference>
<keyword evidence="6" id="KW-1133">Transmembrane helix</keyword>
<evidence type="ECO:0000313" key="9">
    <source>
        <dbReference type="Proteomes" id="UP000193467"/>
    </source>
</evidence>
<evidence type="ECO:0000256" key="2">
    <source>
        <dbReference type="ARBA" id="ARBA00022630"/>
    </source>
</evidence>
<dbReference type="STRING" id="106004.A0A1Y2FYB0"/>
<dbReference type="InterPro" id="IPR002938">
    <property type="entry name" value="FAD-bd"/>
</dbReference>
<dbReference type="InterPro" id="IPR050493">
    <property type="entry name" value="FAD-dep_Monooxygenase_BioMet"/>
</dbReference>
<dbReference type="SUPFAM" id="SSF54373">
    <property type="entry name" value="FAD-linked reductases, C-terminal domain"/>
    <property type="match status" value="1"/>
</dbReference>
<dbReference type="OrthoDB" id="9993796at2759"/>
<dbReference type="Gene3D" id="3.50.50.60">
    <property type="entry name" value="FAD/NAD(P)-binding domain"/>
    <property type="match status" value="1"/>
</dbReference>
<evidence type="ECO:0000256" key="3">
    <source>
        <dbReference type="ARBA" id="ARBA00022827"/>
    </source>
</evidence>
<dbReference type="GO" id="GO:0004497">
    <property type="term" value="F:monooxygenase activity"/>
    <property type="evidence" value="ECO:0007669"/>
    <property type="project" value="UniProtKB-KW"/>
</dbReference>
<sequence length="492" mass="54568">MSHQEQQQVPRLKGDKFKVVIVGAGLGGLATAMAMAYAGYEVIVYEKIRKFLRLGDSLGVGENALRLLTRWGCRDKLVAIGNKSPIMSIRRWDTGEIIANQRLMDMAGYIGHRGDYHQAFFDRVEELGVPIHMGTPVVAYNEDDPSVTLADGTVVHADIIIGADGIKSQCRELVLGYEDKPLSSGYACYRAYCEGSRIRQDPHSKVLVERDAMNIWIGKDLHIVQNTCKDGEEFNWIITHLDTEDIDENWQQPGKVEDAVALVKDWDPTIVNAMALTPSCLDWKIVYRQPLPTWVSKSGKICLIGDSAHPHLPTSAQGASQATEDGACLAICLELAGKGNVRLATLTYERLRYARVLKTQKTGEDTRRRWHTALRDLDAGKAVDPESVKMQNDWVYALDAEADTRARFHAASEQIKKELAENGDKPVLPASLLGDDRYEIPTISPERRDEIAAIVEEHVKDMEKVLPLYRGVVRDGNGEITGRVGIPVAASA</sequence>
<evidence type="ECO:0000256" key="4">
    <source>
        <dbReference type="ARBA" id="ARBA00023002"/>
    </source>
</evidence>
<proteinExistence type="inferred from homology"/>
<evidence type="ECO:0000256" key="6">
    <source>
        <dbReference type="SAM" id="Phobius"/>
    </source>
</evidence>
<dbReference type="InParanoid" id="A0A1Y2FYB0"/>
<evidence type="ECO:0000259" key="7">
    <source>
        <dbReference type="Pfam" id="PF01494"/>
    </source>
</evidence>
<protein>
    <recommendedName>
        <fullName evidence="7">FAD-binding domain-containing protein</fullName>
    </recommendedName>
</protein>
<name>A0A1Y2FYB0_9BASI</name>